<keyword evidence="2" id="KW-1185">Reference proteome</keyword>
<name>A0A9W7G425_9STRA</name>
<protein>
    <submittedName>
        <fullName evidence="1">Uncharacterized protein</fullName>
    </submittedName>
</protein>
<dbReference type="Proteomes" id="UP001165065">
    <property type="component" value="Unassembled WGS sequence"/>
</dbReference>
<evidence type="ECO:0000313" key="1">
    <source>
        <dbReference type="EMBL" id="GMI32166.1"/>
    </source>
</evidence>
<reference evidence="2" key="1">
    <citation type="journal article" date="2023" name="Commun. Biol.">
        <title>Genome analysis of Parmales, the sister group of diatoms, reveals the evolutionary specialization of diatoms from phago-mixotrophs to photoautotrophs.</title>
        <authorList>
            <person name="Ban H."/>
            <person name="Sato S."/>
            <person name="Yoshikawa S."/>
            <person name="Yamada K."/>
            <person name="Nakamura Y."/>
            <person name="Ichinomiya M."/>
            <person name="Sato N."/>
            <person name="Blanc-Mathieu R."/>
            <person name="Endo H."/>
            <person name="Kuwata A."/>
            <person name="Ogata H."/>
        </authorList>
    </citation>
    <scope>NUCLEOTIDE SEQUENCE [LARGE SCALE GENOMIC DNA]</scope>
</reference>
<dbReference type="AlphaFoldDB" id="A0A9W7G425"/>
<dbReference type="EMBL" id="BRYA01000773">
    <property type="protein sequence ID" value="GMI32166.1"/>
    <property type="molecule type" value="Genomic_DNA"/>
</dbReference>
<sequence length="315" mass="35563">MLKIRTTALTPLQDVRVGILLERLPLVQKGSIHGNPYLLGERSISPVTPLDELSRNIRRVTRIKNQGGKVTEGTKIIEDRVETQDFEYYDRLPPFAQRELKKAEESGSLARDDVERNAFDRCYMLVRDGEGGDWRFPTSDVLTDEGGSLRKVGERVVARLMNGFSDGGDVKGIKTEEEIRAELEALRITDSEDEGGMTLKEKRRKRKRLKEMKGSVEAEAGQKAKEEVPGYLEMIGNSPMGVMEMNGSRVYLMRCYVKDVHMVTVQDWGRLHGAIEENLGGGQVGWFTREEIVKGGMIKDEAGETERFLDLLLQD</sequence>
<comment type="caution">
    <text evidence="1">The sequence shown here is derived from an EMBL/GenBank/DDBJ whole genome shotgun (WGS) entry which is preliminary data.</text>
</comment>
<gene>
    <name evidence="1" type="ORF">TrCOL_g6821</name>
</gene>
<proteinExistence type="predicted"/>
<accession>A0A9W7G425</accession>
<evidence type="ECO:0000313" key="2">
    <source>
        <dbReference type="Proteomes" id="UP001165065"/>
    </source>
</evidence>
<organism evidence="1 2">
    <name type="scientific">Triparma columacea</name>
    <dbReference type="NCBI Taxonomy" id="722753"/>
    <lineage>
        <taxon>Eukaryota</taxon>
        <taxon>Sar</taxon>
        <taxon>Stramenopiles</taxon>
        <taxon>Ochrophyta</taxon>
        <taxon>Bolidophyceae</taxon>
        <taxon>Parmales</taxon>
        <taxon>Triparmaceae</taxon>
        <taxon>Triparma</taxon>
    </lineage>
</organism>